<dbReference type="Proteomes" id="UP000236743">
    <property type="component" value="Unassembled WGS sequence"/>
</dbReference>
<name>A0A1H5SJ05_9HYPH</name>
<sequence length="331" mass="35815">MTTPSNADPESRMQENRMLDLRPLESVRFHGLKAGPKLLVLGAVHGNEICGPNAIARAIEDCRTGRLTVLRGDVTFVAVANPKAYRQNTREGDRNLNRDLRERPLPEDNEDRIGNPLCALLREHEVLLDIHSFTAPGQPFVFFGPEDNTGDLEPFRHAAAEAAFAACLGTDILIHGWLDIYVRLIAARERLNLPRLAVTEGFGTTEYMRFAGGYGVTLECGTHEDPHAADVGLAAIHNALAHLGMVDAPPRPEPRPSVIHMADLVICEAQGDRLEGQWKTGDAIAAGQIIARRAGGEAVAASENGFVIFPNAKAKPGEGICYLGVASTRAL</sequence>
<evidence type="ECO:0000256" key="3">
    <source>
        <dbReference type="ARBA" id="ARBA00022801"/>
    </source>
</evidence>
<evidence type="ECO:0000256" key="5">
    <source>
        <dbReference type="SAM" id="MobiDB-lite"/>
    </source>
</evidence>
<dbReference type="EMBL" id="FNUY01000001">
    <property type="protein sequence ID" value="SEF50586.1"/>
    <property type="molecule type" value="Genomic_DNA"/>
</dbReference>
<keyword evidence="3" id="KW-0378">Hydrolase</keyword>
<evidence type="ECO:0000313" key="7">
    <source>
        <dbReference type="EMBL" id="SEF50586.1"/>
    </source>
</evidence>
<evidence type="ECO:0000313" key="8">
    <source>
        <dbReference type="Proteomes" id="UP000236743"/>
    </source>
</evidence>
<feature type="domain" description="Succinylglutamate desuccinylase/Aspartoacylase catalytic" evidence="6">
    <location>
        <begin position="34"/>
        <end position="134"/>
    </location>
</feature>
<feature type="region of interest" description="Disordered" evidence="5">
    <location>
        <begin position="87"/>
        <end position="108"/>
    </location>
</feature>
<reference evidence="7 8" key="1">
    <citation type="submission" date="2016-10" db="EMBL/GenBank/DDBJ databases">
        <authorList>
            <person name="de Groot N.N."/>
        </authorList>
    </citation>
    <scope>NUCLEOTIDE SEQUENCE [LARGE SCALE GENOMIC DNA]</scope>
    <source>
        <strain evidence="7 8">DSM 26656</strain>
    </source>
</reference>
<dbReference type="SUPFAM" id="SSF53187">
    <property type="entry name" value="Zn-dependent exopeptidases"/>
    <property type="match status" value="1"/>
</dbReference>
<evidence type="ECO:0000259" key="6">
    <source>
        <dbReference type="Pfam" id="PF24827"/>
    </source>
</evidence>
<dbReference type="PANTHER" id="PTHR37326">
    <property type="entry name" value="BLL3975 PROTEIN"/>
    <property type="match status" value="1"/>
</dbReference>
<feature type="compositionally biased region" description="Basic and acidic residues" evidence="5">
    <location>
        <begin position="88"/>
        <end position="106"/>
    </location>
</feature>
<dbReference type="RefSeq" id="WP_200827891.1">
    <property type="nucleotide sequence ID" value="NZ_FNUY01000001.1"/>
</dbReference>
<dbReference type="AlphaFoldDB" id="A0A1H5SJ05"/>
<keyword evidence="2" id="KW-0479">Metal-binding</keyword>
<gene>
    <name evidence="7" type="ORF">SAMN04488115_101291</name>
</gene>
<keyword evidence="8" id="KW-1185">Reference proteome</keyword>
<evidence type="ECO:0000256" key="2">
    <source>
        <dbReference type="ARBA" id="ARBA00022723"/>
    </source>
</evidence>
<dbReference type="InterPro" id="IPR053138">
    <property type="entry name" value="N-alpha-Ac-DABA_deacetylase"/>
</dbReference>
<organism evidence="7 8">
    <name type="scientific">Bosea lathyri</name>
    <dbReference type="NCBI Taxonomy" id="1036778"/>
    <lineage>
        <taxon>Bacteria</taxon>
        <taxon>Pseudomonadati</taxon>
        <taxon>Pseudomonadota</taxon>
        <taxon>Alphaproteobacteria</taxon>
        <taxon>Hyphomicrobiales</taxon>
        <taxon>Boseaceae</taxon>
        <taxon>Bosea</taxon>
    </lineage>
</organism>
<dbReference type="Gene3D" id="3.40.630.10">
    <property type="entry name" value="Zn peptidases"/>
    <property type="match status" value="1"/>
</dbReference>
<dbReference type="GO" id="GO:0016788">
    <property type="term" value="F:hydrolase activity, acting on ester bonds"/>
    <property type="evidence" value="ECO:0007669"/>
    <property type="project" value="InterPro"/>
</dbReference>
<comment type="cofactor">
    <cofactor evidence="1">
        <name>Zn(2+)</name>
        <dbReference type="ChEBI" id="CHEBI:29105"/>
    </cofactor>
</comment>
<accession>A0A1H5SJ05</accession>
<evidence type="ECO:0000256" key="4">
    <source>
        <dbReference type="ARBA" id="ARBA00022833"/>
    </source>
</evidence>
<evidence type="ECO:0000256" key="1">
    <source>
        <dbReference type="ARBA" id="ARBA00001947"/>
    </source>
</evidence>
<proteinExistence type="predicted"/>
<dbReference type="GO" id="GO:0046872">
    <property type="term" value="F:metal ion binding"/>
    <property type="evidence" value="ECO:0007669"/>
    <property type="project" value="UniProtKB-KW"/>
</dbReference>
<protein>
    <submittedName>
        <fullName evidence="7">Predicted deacylase</fullName>
    </submittedName>
</protein>
<dbReference type="PANTHER" id="PTHR37326:SF1">
    <property type="entry name" value="BLL3975 PROTEIN"/>
    <property type="match status" value="1"/>
</dbReference>
<dbReference type="Pfam" id="PF24827">
    <property type="entry name" value="AstE_AspA_cat"/>
    <property type="match status" value="1"/>
</dbReference>
<keyword evidence="4" id="KW-0862">Zinc</keyword>
<dbReference type="InterPro" id="IPR055438">
    <property type="entry name" value="AstE_AspA_cat"/>
</dbReference>